<keyword evidence="1" id="KW-0732">Signal</keyword>
<dbReference type="OrthoDB" id="9805828at2"/>
<evidence type="ECO:0000313" key="3">
    <source>
        <dbReference type="Proteomes" id="UP000232883"/>
    </source>
</evidence>
<dbReference type="EMBL" id="CP025096">
    <property type="protein sequence ID" value="AUD07526.1"/>
    <property type="molecule type" value="Genomic_DNA"/>
</dbReference>
<protein>
    <recommendedName>
        <fullName evidence="4">Cytochrome C</fullName>
    </recommendedName>
</protein>
<evidence type="ECO:0008006" key="4">
    <source>
        <dbReference type="Google" id="ProtNLM"/>
    </source>
</evidence>
<evidence type="ECO:0000313" key="2">
    <source>
        <dbReference type="EMBL" id="AUD07526.1"/>
    </source>
</evidence>
<gene>
    <name evidence="2" type="ORF">CWM47_28405</name>
</gene>
<proteinExistence type="predicted"/>
<dbReference type="Gene3D" id="1.10.760.10">
    <property type="entry name" value="Cytochrome c-like domain"/>
    <property type="match status" value="1"/>
</dbReference>
<name>A0A2K8ZCE0_9BACT</name>
<evidence type="ECO:0000256" key="1">
    <source>
        <dbReference type="SAM" id="SignalP"/>
    </source>
</evidence>
<feature type="signal peptide" evidence="1">
    <location>
        <begin position="1"/>
        <end position="29"/>
    </location>
</feature>
<reference evidence="2 3" key="1">
    <citation type="submission" date="2017-11" db="EMBL/GenBank/DDBJ databases">
        <title>Taxonomic description and genome sequences of Spirosoma HA7 sp. nov., isolated from pollen microhabitat of Corylus avellana.</title>
        <authorList>
            <person name="Ambika Manirajan B."/>
            <person name="Suarez C."/>
            <person name="Ratering S."/>
            <person name="Geissler-Plaum R."/>
            <person name="Cardinale M."/>
            <person name="Sylvia S."/>
        </authorList>
    </citation>
    <scope>NUCLEOTIDE SEQUENCE [LARGE SCALE GENOMIC DNA]</scope>
    <source>
        <strain evidence="2 3">HA7</strain>
    </source>
</reference>
<dbReference type="GO" id="GO:0009055">
    <property type="term" value="F:electron transfer activity"/>
    <property type="evidence" value="ECO:0007669"/>
    <property type="project" value="InterPro"/>
</dbReference>
<dbReference type="Proteomes" id="UP000232883">
    <property type="component" value="Chromosome"/>
</dbReference>
<accession>A0A2K8ZCE0</accession>
<dbReference type="KEGG" id="spir:CWM47_28405"/>
<feature type="chain" id="PRO_5014875294" description="Cytochrome C" evidence="1">
    <location>
        <begin position="30"/>
        <end position="172"/>
    </location>
</feature>
<organism evidence="2 3">
    <name type="scientific">Spirosoma pollinicola</name>
    <dbReference type="NCBI Taxonomy" id="2057025"/>
    <lineage>
        <taxon>Bacteria</taxon>
        <taxon>Pseudomonadati</taxon>
        <taxon>Bacteroidota</taxon>
        <taxon>Cytophagia</taxon>
        <taxon>Cytophagales</taxon>
        <taxon>Cytophagaceae</taxon>
        <taxon>Spirosoma</taxon>
    </lineage>
</organism>
<dbReference type="InterPro" id="IPR036909">
    <property type="entry name" value="Cyt_c-like_dom_sf"/>
</dbReference>
<keyword evidence="3" id="KW-1185">Reference proteome</keyword>
<dbReference type="AlphaFoldDB" id="A0A2K8ZCE0"/>
<dbReference type="GO" id="GO:0020037">
    <property type="term" value="F:heme binding"/>
    <property type="evidence" value="ECO:0007669"/>
    <property type="project" value="InterPro"/>
</dbReference>
<sequence>MNEKQRLTKYRWLVSSLCVWLLCAWVAQQPVPAKKAPVKAATSPAAHRSATTKKVIKGTPVATIPGATTTINADGVHVDTESGLTLDETMPLVKGQCTVCHSSKLILQSHFDQEKWIERIRWMQRTQKLWDLGDTEKPILAYLAKYYGPIKTPFDGRRLPLEAPKWHKDTGQ</sequence>
<dbReference type="SUPFAM" id="SSF46626">
    <property type="entry name" value="Cytochrome c"/>
    <property type="match status" value="1"/>
</dbReference>